<protein>
    <submittedName>
        <fullName evidence="2">Uncharacterized protein</fullName>
    </submittedName>
</protein>
<gene>
    <name evidence="2" type="ORF">EHUX00137_LOCUS22528</name>
</gene>
<proteinExistence type="predicted"/>
<feature type="region of interest" description="Disordered" evidence="1">
    <location>
        <begin position="152"/>
        <end position="178"/>
    </location>
</feature>
<accession>A0A6T0G2G7</accession>
<dbReference type="EMBL" id="HBIR01029136">
    <property type="protein sequence ID" value="CAE0557677.1"/>
    <property type="molecule type" value="Transcribed_RNA"/>
</dbReference>
<evidence type="ECO:0000256" key="1">
    <source>
        <dbReference type="SAM" id="MobiDB-lite"/>
    </source>
</evidence>
<reference evidence="2" key="1">
    <citation type="submission" date="2021-01" db="EMBL/GenBank/DDBJ databases">
        <authorList>
            <person name="Corre E."/>
            <person name="Pelletier E."/>
            <person name="Niang G."/>
            <person name="Scheremetjew M."/>
            <person name="Finn R."/>
            <person name="Kale V."/>
            <person name="Holt S."/>
            <person name="Cochrane G."/>
            <person name="Meng A."/>
            <person name="Brown T."/>
            <person name="Cohen L."/>
        </authorList>
    </citation>
    <scope>NUCLEOTIDE SEQUENCE</scope>
    <source>
        <strain evidence="2">379</strain>
    </source>
</reference>
<name>A0A6T0G2G7_EMIHU</name>
<dbReference type="AlphaFoldDB" id="A0A6T0G2G7"/>
<feature type="compositionally biased region" description="Pro residues" evidence="1">
    <location>
        <begin position="157"/>
        <end position="173"/>
    </location>
</feature>
<organism evidence="2">
    <name type="scientific">Emiliania huxleyi</name>
    <name type="common">Coccolithophore</name>
    <name type="synonym">Pontosphaera huxleyi</name>
    <dbReference type="NCBI Taxonomy" id="2903"/>
    <lineage>
        <taxon>Eukaryota</taxon>
        <taxon>Haptista</taxon>
        <taxon>Haptophyta</taxon>
        <taxon>Prymnesiophyceae</taxon>
        <taxon>Isochrysidales</taxon>
        <taxon>Noelaerhabdaceae</taxon>
        <taxon>Emiliania</taxon>
    </lineage>
</organism>
<evidence type="ECO:0000313" key="2">
    <source>
        <dbReference type="EMBL" id="CAE0557677.1"/>
    </source>
</evidence>
<sequence>MSAAGMGGVMEGLIENSERPTLPDPALMQLVAASASLRHLTGPLATVTWEELAADCAPPSGEVRLVRTVLLRRLAALGVSLSDRQAFASTFCALPCRPGGGPARPTTADCAAAASADASATAAPPDSKLPGEVSDALSWNFQQPLPAAATAPLEEQPYPPPRGQLSAPPPAPPSQDRVTAEAARALSGSLSSLFAMLEERDEELRRLRGQLELSQRRGRKLQALLNEAYDKEAASIIDAALKGTQQILTAQAAAGCGNDRPLDALDMP</sequence>